<dbReference type="HAMAP" id="MF_00251">
    <property type="entry name" value="Ribosomal_bL36"/>
    <property type="match status" value="1"/>
</dbReference>
<keyword evidence="3 4" id="KW-0687">Ribonucleoprotein</keyword>
<accession>A0A2P2JVS0</accession>
<dbReference type="PROSITE" id="PS00828">
    <property type="entry name" value="RIBOSOMAL_L36"/>
    <property type="match status" value="1"/>
</dbReference>
<dbReference type="GO" id="GO:0003735">
    <property type="term" value="F:structural constituent of ribosome"/>
    <property type="evidence" value="ECO:0007669"/>
    <property type="project" value="InterPro"/>
</dbReference>
<dbReference type="GO" id="GO:0006412">
    <property type="term" value="P:translation"/>
    <property type="evidence" value="ECO:0007669"/>
    <property type="project" value="InterPro"/>
</dbReference>
<dbReference type="InterPro" id="IPR000473">
    <property type="entry name" value="Ribosomal_bL36"/>
</dbReference>
<dbReference type="SUPFAM" id="SSF57840">
    <property type="entry name" value="Ribosomal protein L36"/>
    <property type="match status" value="1"/>
</dbReference>
<dbReference type="GO" id="GO:0005840">
    <property type="term" value="C:ribosome"/>
    <property type="evidence" value="ECO:0007669"/>
    <property type="project" value="UniProtKB-KW"/>
</dbReference>
<dbReference type="Pfam" id="PF00444">
    <property type="entry name" value="Ribosomal_L36"/>
    <property type="match status" value="1"/>
</dbReference>
<evidence type="ECO:0000256" key="2">
    <source>
        <dbReference type="ARBA" id="ARBA00022980"/>
    </source>
</evidence>
<evidence type="ECO:0000313" key="5">
    <source>
        <dbReference type="EMBL" id="MBW97574.1"/>
    </source>
</evidence>
<reference evidence="5" key="1">
    <citation type="submission" date="2018-02" db="EMBL/GenBank/DDBJ databases">
        <title>Rhizophora mucronata_Transcriptome.</title>
        <authorList>
            <person name="Meera S.P."/>
            <person name="Sreeshan A."/>
            <person name="Augustine A."/>
        </authorList>
    </citation>
    <scope>NUCLEOTIDE SEQUENCE</scope>
    <source>
        <tissue evidence="5">Leaf</tissue>
    </source>
</reference>
<evidence type="ECO:0000256" key="3">
    <source>
        <dbReference type="ARBA" id="ARBA00023274"/>
    </source>
</evidence>
<sequence>MIGCPLISSSQNHLTVDFKIPFKLDPPIFRQVSQPTIVDMKVRSSVKKMCQFCQIVRRRGRVYVICSSNPKHKQQQGMATFAYEEAVSAHTSVKQDILPNHSVGFSLGLASVLPRKQ</sequence>
<proteinExistence type="inferred from homology"/>
<dbReference type="GO" id="GO:1990904">
    <property type="term" value="C:ribonucleoprotein complex"/>
    <property type="evidence" value="ECO:0007669"/>
    <property type="project" value="UniProtKB-KW"/>
</dbReference>
<dbReference type="InterPro" id="IPR052010">
    <property type="entry name" value="Ribosomal_LSU_bL36"/>
</dbReference>
<dbReference type="EMBL" id="GGEC01017091">
    <property type="protein sequence ID" value="MBW97574.1"/>
    <property type="molecule type" value="Transcribed_RNA"/>
</dbReference>
<dbReference type="InterPro" id="IPR035977">
    <property type="entry name" value="Ribosomal_bL36_sp"/>
</dbReference>
<comment type="similarity">
    <text evidence="1 4">Belongs to the bacterial ribosomal protein bL36 family.</text>
</comment>
<dbReference type="PANTHER" id="PTHR18804">
    <property type="entry name" value="RIBOSOMAL PROTEIN"/>
    <property type="match status" value="1"/>
</dbReference>
<dbReference type="AlphaFoldDB" id="A0A2P2JVS0"/>
<protein>
    <recommendedName>
        <fullName evidence="4">Ribosomal protein</fullName>
    </recommendedName>
</protein>
<dbReference type="NCBIfam" id="TIGR01022">
    <property type="entry name" value="rpmJ_bact"/>
    <property type="match status" value="1"/>
</dbReference>
<dbReference type="PANTHER" id="PTHR18804:SF16">
    <property type="entry name" value="RIBOSOMAL PROTEIN"/>
    <property type="match status" value="1"/>
</dbReference>
<evidence type="ECO:0000256" key="1">
    <source>
        <dbReference type="ARBA" id="ARBA00007645"/>
    </source>
</evidence>
<organism evidence="5">
    <name type="scientific">Rhizophora mucronata</name>
    <name type="common">Asiatic mangrove</name>
    <dbReference type="NCBI Taxonomy" id="61149"/>
    <lineage>
        <taxon>Eukaryota</taxon>
        <taxon>Viridiplantae</taxon>
        <taxon>Streptophyta</taxon>
        <taxon>Embryophyta</taxon>
        <taxon>Tracheophyta</taxon>
        <taxon>Spermatophyta</taxon>
        <taxon>Magnoliopsida</taxon>
        <taxon>eudicotyledons</taxon>
        <taxon>Gunneridae</taxon>
        <taxon>Pentapetalae</taxon>
        <taxon>rosids</taxon>
        <taxon>fabids</taxon>
        <taxon>Malpighiales</taxon>
        <taxon>Rhizophoraceae</taxon>
        <taxon>Rhizophora</taxon>
    </lineage>
</organism>
<name>A0A2P2JVS0_RHIMU</name>
<evidence type="ECO:0000256" key="4">
    <source>
        <dbReference type="RuleBase" id="RU000570"/>
    </source>
</evidence>
<keyword evidence="2 4" id="KW-0689">Ribosomal protein</keyword>